<organism evidence="1">
    <name type="scientific">uncultured Stenotrophomonas sp</name>
    <dbReference type="NCBI Taxonomy" id="165438"/>
    <lineage>
        <taxon>Bacteria</taxon>
        <taxon>Pseudomonadati</taxon>
        <taxon>Pseudomonadota</taxon>
        <taxon>Gammaproteobacteria</taxon>
        <taxon>Lysobacterales</taxon>
        <taxon>Lysobacteraceae</taxon>
        <taxon>Stenotrophomonas</taxon>
        <taxon>environmental samples</taxon>
    </lineage>
</organism>
<dbReference type="EMBL" id="FLTS01000001">
    <property type="protein sequence ID" value="SBV37587.1"/>
    <property type="molecule type" value="Genomic_DNA"/>
</dbReference>
<dbReference type="AlphaFoldDB" id="A0A1Y5QB00"/>
<reference evidence="1" key="1">
    <citation type="submission" date="2016-03" db="EMBL/GenBank/DDBJ databases">
        <authorList>
            <person name="Ploux O."/>
        </authorList>
    </citation>
    <scope>NUCLEOTIDE SEQUENCE</scope>
    <source>
        <strain evidence="1">UC10</strain>
    </source>
</reference>
<sequence>MAGFRPAAAAGMDAAAVLAAAPDPVHGAAGTFPWSGQGGAMPWVRAYANARDRWGTAGPPPPAPW</sequence>
<name>A0A1Y5QB00_9GAMM</name>
<evidence type="ECO:0000313" key="1">
    <source>
        <dbReference type="EMBL" id="SBV37587.1"/>
    </source>
</evidence>
<proteinExistence type="predicted"/>
<gene>
    <name evidence="1" type="ORF">STPYR_12523</name>
</gene>
<protein>
    <submittedName>
        <fullName evidence="1">Uncharacterized protein</fullName>
    </submittedName>
</protein>
<accession>A0A1Y5QB00</accession>